<sequence length="169" mass="19283">MNGKQKCQLLWITLVITLLSACGSTAQQIPEGYYAFNNGEVDMAKDQLAFEPELPQYIPFDMVSVVSDVYREDERQVFDVSFYTEANDLLSITVVEGKESIQSIDPIKVSISNQIEGTYEDNQFAKRLSWQKDGITYTIAYRESVHSNLEDEQSVTKEHLIEVARSFHL</sequence>
<organism evidence="2 3">
    <name type="scientific">Halobacillus locisalis</name>
    <dbReference type="NCBI Taxonomy" id="220753"/>
    <lineage>
        <taxon>Bacteria</taxon>
        <taxon>Bacillati</taxon>
        <taxon>Bacillota</taxon>
        <taxon>Bacilli</taxon>
        <taxon>Bacillales</taxon>
        <taxon>Bacillaceae</taxon>
        <taxon>Halobacillus</taxon>
    </lineage>
</organism>
<feature type="chain" id="PRO_5039298587" description="DUF4367 domain-containing protein" evidence="1">
    <location>
        <begin position="27"/>
        <end position="169"/>
    </location>
</feature>
<feature type="signal peptide" evidence="1">
    <location>
        <begin position="1"/>
        <end position="26"/>
    </location>
</feature>
<comment type="caution">
    <text evidence="2">The sequence shown here is derived from an EMBL/GenBank/DDBJ whole genome shotgun (WGS) entry which is preliminary data.</text>
</comment>
<protein>
    <recommendedName>
        <fullName evidence="4">DUF4367 domain-containing protein</fullName>
    </recommendedName>
</protein>
<evidence type="ECO:0000313" key="2">
    <source>
        <dbReference type="EMBL" id="MBA2174658.1"/>
    </source>
</evidence>
<keyword evidence="3" id="KW-1185">Reference proteome</keyword>
<keyword evidence="1" id="KW-0732">Signal</keyword>
<dbReference type="RefSeq" id="WP_181471643.1">
    <property type="nucleotide sequence ID" value="NZ_JACEFG010000001.1"/>
</dbReference>
<proteinExistence type="predicted"/>
<gene>
    <name evidence="2" type="ORF">H0266_07005</name>
</gene>
<dbReference type="AlphaFoldDB" id="A0A838CS08"/>
<accession>A0A838CS08</accession>
<evidence type="ECO:0008006" key="4">
    <source>
        <dbReference type="Google" id="ProtNLM"/>
    </source>
</evidence>
<dbReference type="Proteomes" id="UP000571017">
    <property type="component" value="Unassembled WGS sequence"/>
</dbReference>
<dbReference type="EMBL" id="JACEFG010000001">
    <property type="protein sequence ID" value="MBA2174658.1"/>
    <property type="molecule type" value="Genomic_DNA"/>
</dbReference>
<evidence type="ECO:0000313" key="3">
    <source>
        <dbReference type="Proteomes" id="UP000571017"/>
    </source>
</evidence>
<name>A0A838CS08_9BACI</name>
<reference evidence="2 3" key="1">
    <citation type="journal article" date="2004" name="Extremophiles">
        <title>Halobacillus locisalis sp. nov., a halophilic bacterium isolated from a marine solar saltern of the Yellow Sea in Korea.</title>
        <authorList>
            <person name="Yoon J.H."/>
            <person name="Kang K.H."/>
            <person name="Oh T.K."/>
            <person name="Park Y.H."/>
        </authorList>
    </citation>
    <scope>NUCLEOTIDE SEQUENCE [LARGE SCALE GENOMIC DNA]</scope>
    <source>
        <strain evidence="2 3">KCTC 3788</strain>
    </source>
</reference>
<dbReference type="PROSITE" id="PS51257">
    <property type="entry name" value="PROKAR_LIPOPROTEIN"/>
    <property type="match status" value="1"/>
</dbReference>
<evidence type="ECO:0000256" key="1">
    <source>
        <dbReference type="SAM" id="SignalP"/>
    </source>
</evidence>